<name>A0A0D5A0P5_9HYPH</name>
<protein>
    <submittedName>
        <fullName evidence="2">Major facilitator superfamily protein</fullName>
    </submittedName>
</protein>
<keyword evidence="1" id="KW-0812">Transmembrane</keyword>
<gene>
    <name evidence="2" type="ORF">pLM19O1_p5</name>
</gene>
<accession>A0A0D5A0P5</accession>
<keyword evidence="1" id="KW-1133">Transmembrane helix</keyword>
<keyword evidence="1" id="KW-0472">Membrane</keyword>
<keyword evidence="2" id="KW-0614">Plasmid</keyword>
<dbReference type="EMBL" id="KM659091">
    <property type="protein sequence ID" value="AJW29875.1"/>
    <property type="molecule type" value="Genomic_DNA"/>
</dbReference>
<sequence>MTAIVFNSFVTVGVEAVGIEFLRMMGMDLAEAVAIVALLVVFKVGGRVIDLLVGRRWDGLYIGIVSDAMIHMGAGCDLDLSRWNCTCGRFPDVTKGTMSLVFFEKADYTAAVATIALPMNLINALAPPVLRSSSKDRR</sequence>
<evidence type="ECO:0000313" key="2">
    <source>
        <dbReference type="EMBL" id="AJW29875.1"/>
    </source>
</evidence>
<geneLocation type="plasmid" evidence="2">
    <name>pLM19O1</name>
</geneLocation>
<organism evidence="2">
    <name type="scientific">Ochrobactrum sp. LM19</name>
    <dbReference type="NCBI Taxonomy" id="1449781"/>
    <lineage>
        <taxon>Bacteria</taxon>
        <taxon>Pseudomonadati</taxon>
        <taxon>Pseudomonadota</taxon>
        <taxon>Alphaproteobacteria</taxon>
        <taxon>Hyphomicrobiales</taxon>
        <taxon>Brucellaceae</taxon>
        <taxon>Brucella/Ochrobactrum group</taxon>
        <taxon>Ochrobactrum</taxon>
    </lineage>
</organism>
<dbReference type="RefSeq" id="WP_181377235.1">
    <property type="nucleotide sequence ID" value="NZ_KM659091.1"/>
</dbReference>
<feature type="transmembrane region" description="Helical" evidence="1">
    <location>
        <begin position="29"/>
        <end position="49"/>
    </location>
</feature>
<dbReference type="AlphaFoldDB" id="A0A0D5A0P5"/>
<proteinExistence type="predicted"/>
<reference evidence="2" key="1">
    <citation type="submission" date="2014-09" db="EMBL/GenBank/DDBJ databases">
        <title>The mobilome of the heavy metals and metalloids hypertolerant bacteria from the Lubin copper mine (Poland).</title>
        <authorList>
            <person name="Dziewit L."/>
            <person name="Bartosik D."/>
        </authorList>
    </citation>
    <scope>NUCLEOTIDE SEQUENCE</scope>
    <source>
        <plasmid evidence="2">pLM19O1</plasmid>
    </source>
</reference>
<evidence type="ECO:0000256" key="1">
    <source>
        <dbReference type="SAM" id="Phobius"/>
    </source>
</evidence>
<feature type="transmembrane region" description="Helical" evidence="1">
    <location>
        <begin position="108"/>
        <end position="130"/>
    </location>
</feature>